<dbReference type="AlphaFoldDB" id="A0A9N9INL8"/>
<accession>A0A9N9INL8</accession>
<keyword evidence="2" id="KW-1185">Reference proteome</keyword>
<dbReference type="EMBL" id="CAJVPV010031164">
    <property type="protein sequence ID" value="CAG8742267.1"/>
    <property type="molecule type" value="Genomic_DNA"/>
</dbReference>
<evidence type="ECO:0000313" key="2">
    <source>
        <dbReference type="Proteomes" id="UP000789342"/>
    </source>
</evidence>
<gene>
    <name evidence="1" type="ORF">AMORRO_LOCUS14791</name>
</gene>
<comment type="caution">
    <text evidence="1">The sequence shown here is derived from an EMBL/GenBank/DDBJ whole genome shotgun (WGS) entry which is preliminary data.</text>
</comment>
<feature type="non-terminal residue" evidence="1">
    <location>
        <position position="1"/>
    </location>
</feature>
<evidence type="ECO:0000313" key="1">
    <source>
        <dbReference type="EMBL" id="CAG8742267.1"/>
    </source>
</evidence>
<name>A0A9N9INL8_9GLOM</name>
<organism evidence="1 2">
    <name type="scientific">Acaulospora morrowiae</name>
    <dbReference type="NCBI Taxonomy" id="94023"/>
    <lineage>
        <taxon>Eukaryota</taxon>
        <taxon>Fungi</taxon>
        <taxon>Fungi incertae sedis</taxon>
        <taxon>Mucoromycota</taxon>
        <taxon>Glomeromycotina</taxon>
        <taxon>Glomeromycetes</taxon>
        <taxon>Diversisporales</taxon>
        <taxon>Acaulosporaceae</taxon>
        <taxon>Acaulospora</taxon>
    </lineage>
</organism>
<dbReference type="Proteomes" id="UP000789342">
    <property type="component" value="Unassembled WGS sequence"/>
</dbReference>
<sequence length="57" mass="6504">MAPSQDCNATKTVANKVIDLAFYTEPGYCTHQYFFKRTPSRNDGFGYSEEIFMRAKG</sequence>
<protein>
    <submittedName>
        <fullName evidence="1">13451_t:CDS:1</fullName>
    </submittedName>
</protein>
<reference evidence="1" key="1">
    <citation type="submission" date="2021-06" db="EMBL/GenBank/DDBJ databases">
        <authorList>
            <person name="Kallberg Y."/>
            <person name="Tangrot J."/>
            <person name="Rosling A."/>
        </authorList>
    </citation>
    <scope>NUCLEOTIDE SEQUENCE</scope>
    <source>
        <strain evidence="1">CL551</strain>
    </source>
</reference>
<proteinExistence type="predicted"/>